<dbReference type="Pfam" id="PF13365">
    <property type="entry name" value="Trypsin_2"/>
    <property type="match status" value="1"/>
</dbReference>
<dbReference type="PANTHER" id="PTHR43019">
    <property type="entry name" value="SERINE ENDOPROTEASE DEGS"/>
    <property type="match status" value="1"/>
</dbReference>
<dbReference type="Gene3D" id="2.40.10.120">
    <property type="match status" value="1"/>
</dbReference>
<reference evidence="2" key="2">
    <citation type="submission" date="2020-09" db="EMBL/GenBank/DDBJ databases">
        <authorList>
            <person name="Sun Q."/>
            <person name="Zhou Y."/>
        </authorList>
    </citation>
    <scope>NUCLEOTIDE SEQUENCE</scope>
    <source>
        <strain evidence="2">CGMCC 1.3617</strain>
    </source>
</reference>
<evidence type="ECO:0008006" key="4">
    <source>
        <dbReference type="Google" id="ProtNLM"/>
    </source>
</evidence>
<comment type="caution">
    <text evidence="2">The sequence shown here is derived from an EMBL/GenBank/DDBJ whole genome shotgun (WGS) entry which is preliminary data.</text>
</comment>
<dbReference type="InterPro" id="IPR009003">
    <property type="entry name" value="Peptidase_S1_PA"/>
</dbReference>
<keyword evidence="3" id="KW-1185">Reference proteome</keyword>
<sequence length="329" mass="32938">MTRRLAASRALSRAVRAPNLSGRMRYASALVVLLLSAACAPEGLAPDGAGPGPAAASEDGTIVTDYGGGTAPVAQYVRRSDGTAVPVQTAPATPPGAPAATPGKPAPNDAVAEAPDRADRREGRPIGTGSAFAVATNGLAVTNAHVVRGCRSVTDDQGRPVRIVAMDRGRDLALINVGHSFPSVVRFRDRATVDLGETVLVFGFPYGQALGTGINVTNGIVTGLAGPGGDASRFQMNAAVQPGNSGGPAVDDAGLLLGVAVGRLNDIAVLRATGSLPQGVNFAIRAAQVEGFLAEQGVRPERGSGGGGTGARAVSAAVAPAVFQLLCRG</sequence>
<feature type="region of interest" description="Disordered" evidence="1">
    <location>
        <begin position="83"/>
        <end position="129"/>
    </location>
</feature>
<name>A0A917KV51_9PROT</name>
<dbReference type="PRINTS" id="PR00834">
    <property type="entry name" value="PROTEASES2C"/>
</dbReference>
<protein>
    <recommendedName>
        <fullName evidence="4">Serine protease</fullName>
    </recommendedName>
</protein>
<dbReference type="GO" id="GO:0006508">
    <property type="term" value="P:proteolysis"/>
    <property type="evidence" value="ECO:0007669"/>
    <property type="project" value="InterPro"/>
</dbReference>
<dbReference type="InterPro" id="IPR001940">
    <property type="entry name" value="Peptidase_S1C"/>
</dbReference>
<dbReference type="SUPFAM" id="SSF50494">
    <property type="entry name" value="Trypsin-like serine proteases"/>
    <property type="match status" value="1"/>
</dbReference>
<evidence type="ECO:0000256" key="1">
    <source>
        <dbReference type="SAM" id="MobiDB-lite"/>
    </source>
</evidence>
<dbReference type="Proteomes" id="UP000661507">
    <property type="component" value="Unassembled WGS sequence"/>
</dbReference>
<feature type="compositionally biased region" description="Low complexity" evidence="1">
    <location>
        <begin position="98"/>
        <end position="107"/>
    </location>
</feature>
<dbReference type="AlphaFoldDB" id="A0A917KV51"/>
<gene>
    <name evidence="2" type="ORF">GCM10011320_42870</name>
</gene>
<evidence type="ECO:0000313" key="2">
    <source>
        <dbReference type="EMBL" id="GGJ30863.1"/>
    </source>
</evidence>
<organism evidence="2 3">
    <name type="scientific">Neoroseomonas lacus</name>
    <dbReference type="NCBI Taxonomy" id="287609"/>
    <lineage>
        <taxon>Bacteria</taxon>
        <taxon>Pseudomonadati</taxon>
        <taxon>Pseudomonadota</taxon>
        <taxon>Alphaproteobacteria</taxon>
        <taxon>Acetobacterales</taxon>
        <taxon>Acetobacteraceae</taxon>
        <taxon>Neoroseomonas</taxon>
    </lineage>
</organism>
<evidence type="ECO:0000313" key="3">
    <source>
        <dbReference type="Proteomes" id="UP000661507"/>
    </source>
</evidence>
<feature type="compositionally biased region" description="Basic and acidic residues" evidence="1">
    <location>
        <begin position="114"/>
        <end position="124"/>
    </location>
</feature>
<accession>A0A917KV51</accession>
<proteinExistence type="predicted"/>
<dbReference type="GO" id="GO:0004252">
    <property type="term" value="F:serine-type endopeptidase activity"/>
    <property type="evidence" value="ECO:0007669"/>
    <property type="project" value="InterPro"/>
</dbReference>
<dbReference type="PANTHER" id="PTHR43019:SF23">
    <property type="entry name" value="PROTEASE DO-LIKE 5, CHLOROPLASTIC"/>
    <property type="match status" value="1"/>
</dbReference>
<reference evidence="2" key="1">
    <citation type="journal article" date="2014" name="Int. J. Syst. Evol. Microbiol.">
        <title>Complete genome sequence of Corynebacterium casei LMG S-19264T (=DSM 44701T), isolated from a smear-ripened cheese.</title>
        <authorList>
            <consortium name="US DOE Joint Genome Institute (JGI-PGF)"/>
            <person name="Walter F."/>
            <person name="Albersmeier A."/>
            <person name="Kalinowski J."/>
            <person name="Ruckert C."/>
        </authorList>
    </citation>
    <scope>NUCLEOTIDE SEQUENCE</scope>
    <source>
        <strain evidence="2">CGMCC 1.3617</strain>
    </source>
</reference>
<dbReference type="EMBL" id="BMKW01000011">
    <property type="protein sequence ID" value="GGJ30863.1"/>
    <property type="molecule type" value="Genomic_DNA"/>
</dbReference>